<accession>A0A843VQ00</accession>
<comment type="caution">
    <text evidence="2">The sequence shown here is derived from an EMBL/GenBank/DDBJ whole genome shotgun (WGS) entry which is preliminary data.</text>
</comment>
<feature type="region of interest" description="Disordered" evidence="1">
    <location>
        <begin position="1"/>
        <end position="33"/>
    </location>
</feature>
<evidence type="ECO:0000256" key="1">
    <source>
        <dbReference type="SAM" id="MobiDB-lite"/>
    </source>
</evidence>
<organism evidence="2 3">
    <name type="scientific">Colocasia esculenta</name>
    <name type="common">Wild taro</name>
    <name type="synonym">Arum esculentum</name>
    <dbReference type="NCBI Taxonomy" id="4460"/>
    <lineage>
        <taxon>Eukaryota</taxon>
        <taxon>Viridiplantae</taxon>
        <taxon>Streptophyta</taxon>
        <taxon>Embryophyta</taxon>
        <taxon>Tracheophyta</taxon>
        <taxon>Spermatophyta</taxon>
        <taxon>Magnoliopsida</taxon>
        <taxon>Liliopsida</taxon>
        <taxon>Araceae</taxon>
        <taxon>Aroideae</taxon>
        <taxon>Colocasieae</taxon>
        <taxon>Colocasia</taxon>
    </lineage>
</organism>
<evidence type="ECO:0000313" key="3">
    <source>
        <dbReference type="Proteomes" id="UP000652761"/>
    </source>
</evidence>
<proteinExistence type="predicted"/>
<gene>
    <name evidence="2" type="ORF">Taro_027846</name>
</gene>
<keyword evidence="3" id="KW-1185">Reference proteome</keyword>
<name>A0A843VQ00_COLES</name>
<feature type="compositionally biased region" description="Basic and acidic residues" evidence="1">
    <location>
        <begin position="13"/>
        <end position="23"/>
    </location>
</feature>
<protein>
    <submittedName>
        <fullName evidence="2">Uncharacterized protein</fullName>
    </submittedName>
</protein>
<dbReference type="Proteomes" id="UP000652761">
    <property type="component" value="Unassembled WGS sequence"/>
</dbReference>
<feature type="non-terminal residue" evidence="2">
    <location>
        <position position="1"/>
    </location>
</feature>
<dbReference type="EMBL" id="NMUH01001763">
    <property type="protein sequence ID" value="MQL95174.1"/>
    <property type="molecule type" value="Genomic_DNA"/>
</dbReference>
<sequence length="72" mass="7755">VTTRPLGPLAGDPEGRAATHGSEDPEGAYPEDLQNTTLSSLGYKSSQHSLSLLLTTTRRHSRLRNPSDTELP</sequence>
<dbReference type="AlphaFoldDB" id="A0A843VQ00"/>
<evidence type="ECO:0000313" key="2">
    <source>
        <dbReference type="EMBL" id="MQL95174.1"/>
    </source>
</evidence>
<reference evidence="2" key="1">
    <citation type="submission" date="2017-07" db="EMBL/GenBank/DDBJ databases">
        <title>Taro Niue Genome Assembly and Annotation.</title>
        <authorList>
            <person name="Atibalentja N."/>
            <person name="Keating K."/>
            <person name="Fields C.J."/>
        </authorList>
    </citation>
    <scope>NUCLEOTIDE SEQUENCE</scope>
    <source>
        <strain evidence="2">Niue_2</strain>
        <tissue evidence="2">Leaf</tissue>
    </source>
</reference>